<dbReference type="InterPro" id="IPR036390">
    <property type="entry name" value="WH_DNA-bd_sf"/>
</dbReference>
<keyword evidence="2" id="KW-0238">DNA-binding</keyword>
<dbReference type="PANTHER" id="PTHR42756:SF1">
    <property type="entry name" value="TRANSCRIPTIONAL REPRESSOR OF EMRAB OPERON"/>
    <property type="match status" value="1"/>
</dbReference>
<feature type="domain" description="HTH marR-type" evidence="4">
    <location>
        <begin position="28"/>
        <end position="162"/>
    </location>
</feature>
<accession>A0A380MNR3</accession>
<dbReference type="InterPro" id="IPR023187">
    <property type="entry name" value="Tscrpt_reg_MarR-type_CS"/>
</dbReference>
<protein>
    <submittedName>
        <fullName evidence="5">Multiple antibiotic resistance protein marR</fullName>
    </submittedName>
</protein>
<dbReference type="Gene3D" id="1.10.10.10">
    <property type="entry name" value="Winged helix-like DNA-binding domain superfamily/Winged helix DNA-binding domain"/>
    <property type="match status" value="1"/>
</dbReference>
<evidence type="ECO:0000313" key="5">
    <source>
        <dbReference type="EMBL" id="SUO93898.1"/>
    </source>
</evidence>
<evidence type="ECO:0000256" key="1">
    <source>
        <dbReference type="ARBA" id="ARBA00023015"/>
    </source>
</evidence>
<evidence type="ECO:0000256" key="3">
    <source>
        <dbReference type="ARBA" id="ARBA00023163"/>
    </source>
</evidence>
<dbReference type="GO" id="GO:0003700">
    <property type="term" value="F:DNA-binding transcription factor activity"/>
    <property type="evidence" value="ECO:0007669"/>
    <property type="project" value="InterPro"/>
</dbReference>
<dbReference type="PANTHER" id="PTHR42756">
    <property type="entry name" value="TRANSCRIPTIONAL REGULATOR, MARR"/>
    <property type="match status" value="1"/>
</dbReference>
<dbReference type="GO" id="GO:0003677">
    <property type="term" value="F:DNA binding"/>
    <property type="evidence" value="ECO:0007669"/>
    <property type="project" value="UniProtKB-KW"/>
</dbReference>
<name>A0A380MNR3_9GAMM</name>
<dbReference type="Pfam" id="PF01047">
    <property type="entry name" value="MarR"/>
    <property type="match status" value="1"/>
</dbReference>
<keyword evidence="6" id="KW-1185">Reference proteome</keyword>
<keyword evidence="1" id="KW-0805">Transcription regulation</keyword>
<dbReference type="Proteomes" id="UP000254601">
    <property type="component" value="Unassembled WGS sequence"/>
</dbReference>
<dbReference type="EMBL" id="UHIC01000001">
    <property type="protein sequence ID" value="SUO93898.1"/>
    <property type="molecule type" value="Genomic_DNA"/>
</dbReference>
<dbReference type="PRINTS" id="PR00598">
    <property type="entry name" value="HTHMARR"/>
</dbReference>
<proteinExistence type="predicted"/>
<dbReference type="AlphaFoldDB" id="A0A380MNR3"/>
<reference evidence="5 6" key="1">
    <citation type="submission" date="2018-06" db="EMBL/GenBank/DDBJ databases">
        <authorList>
            <consortium name="Pathogen Informatics"/>
            <person name="Doyle S."/>
        </authorList>
    </citation>
    <scope>NUCLEOTIDE SEQUENCE [LARGE SCALE GENOMIC DNA]</scope>
    <source>
        <strain evidence="5 6">NCTC13337</strain>
    </source>
</reference>
<evidence type="ECO:0000259" key="4">
    <source>
        <dbReference type="PROSITE" id="PS50995"/>
    </source>
</evidence>
<organism evidence="5 6">
    <name type="scientific">Suttonella ornithocola</name>
    <dbReference type="NCBI Taxonomy" id="279832"/>
    <lineage>
        <taxon>Bacteria</taxon>
        <taxon>Pseudomonadati</taxon>
        <taxon>Pseudomonadota</taxon>
        <taxon>Gammaproteobacteria</taxon>
        <taxon>Cardiobacteriales</taxon>
        <taxon>Cardiobacteriaceae</taxon>
        <taxon>Suttonella</taxon>
    </lineage>
</organism>
<dbReference type="InterPro" id="IPR000835">
    <property type="entry name" value="HTH_MarR-typ"/>
</dbReference>
<dbReference type="OrthoDB" id="5947517at2"/>
<sequence length="170" mass="19785">MKIPTQAFVDALENVRKHLPEMDTRPQTLINMRMLRRVSANSSQYFNRILSEFNLNDTMFYALIMLYRCDGEHMQPSTLSEILDLTRTSATRLADDLVSRGWVNRQGSTKDRRSILLKLSPSGMKLVETLTPKLAQARLSLWEDFSDGEIQQFQFLMKKLLQRLEQENLS</sequence>
<evidence type="ECO:0000256" key="2">
    <source>
        <dbReference type="ARBA" id="ARBA00023125"/>
    </source>
</evidence>
<dbReference type="PROSITE" id="PS50995">
    <property type="entry name" value="HTH_MARR_2"/>
    <property type="match status" value="1"/>
</dbReference>
<dbReference type="SUPFAM" id="SSF46785">
    <property type="entry name" value="Winged helix' DNA-binding domain"/>
    <property type="match status" value="1"/>
</dbReference>
<gene>
    <name evidence="5" type="primary">marR_1</name>
    <name evidence="5" type="ORF">NCTC13337_00455</name>
</gene>
<dbReference type="PROSITE" id="PS01117">
    <property type="entry name" value="HTH_MARR_1"/>
    <property type="match status" value="1"/>
</dbReference>
<keyword evidence="3" id="KW-0804">Transcription</keyword>
<dbReference type="RefSeq" id="WP_072576442.1">
    <property type="nucleotide sequence ID" value="NZ_LWHB01000073.1"/>
</dbReference>
<dbReference type="SMART" id="SM00347">
    <property type="entry name" value="HTH_MARR"/>
    <property type="match status" value="1"/>
</dbReference>
<evidence type="ECO:0000313" key="6">
    <source>
        <dbReference type="Proteomes" id="UP000254601"/>
    </source>
</evidence>
<dbReference type="InterPro" id="IPR036388">
    <property type="entry name" value="WH-like_DNA-bd_sf"/>
</dbReference>